<name>A0A561Q5R8_9BACT</name>
<comment type="caution">
    <text evidence="1">The sequence shown here is derived from an EMBL/GenBank/DDBJ whole genome shotgun (WGS) entry which is preliminary data.</text>
</comment>
<gene>
    <name evidence="1" type="ORF">FHW36_1011641</name>
</gene>
<keyword evidence="2" id="KW-1185">Reference proteome</keyword>
<organism evidence="1 2">
    <name type="scientific">Chitinophaga polysaccharea</name>
    <dbReference type="NCBI Taxonomy" id="1293035"/>
    <lineage>
        <taxon>Bacteria</taxon>
        <taxon>Pseudomonadati</taxon>
        <taxon>Bacteroidota</taxon>
        <taxon>Chitinophagia</taxon>
        <taxon>Chitinophagales</taxon>
        <taxon>Chitinophagaceae</taxon>
        <taxon>Chitinophaga</taxon>
    </lineage>
</organism>
<dbReference type="PRINTS" id="PR01438">
    <property type="entry name" value="UNVRSLSTRESS"/>
</dbReference>
<dbReference type="SUPFAM" id="SSF52402">
    <property type="entry name" value="Adenine nucleotide alpha hydrolases-like"/>
    <property type="match status" value="2"/>
</dbReference>
<dbReference type="AlphaFoldDB" id="A0A561Q5R8"/>
<dbReference type="CDD" id="cd00293">
    <property type="entry name" value="USP-like"/>
    <property type="match status" value="1"/>
</dbReference>
<dbReference type="Gene3D" id="3.40.50.12370">
    <property type="match status" value="1"/>
</dbReference>
<dbReference type="RefSeq" id="WP_145665124.1">
    <property type="nucleotide sequence ID" value="NZ_VIWO01000001.1"/>
</dbReference>
<dbReference type="EMBL" id="VIWO01000001">
    <property type="protein sequence ID" value="TWF45710.1"/>
    <property type="molecule type" value="Genomic_DNA"/>
</dbReference>
<evidence type="ECO:0000313" key="1">
    <source>
        <dbReference type="EMBL" id="TWF45710.1"/>
    </source>
</evidence>
<protein>
    <submittedName>
        <fullName evidence="1">Universal stress protein family protein</fullName>
    </submittedName>
</protein>
<dbReference type="OrthoDB" id="659195at2"/>
<reference evidence="1 2" key="1">
    <citation type="submission" date="2019-06" db="EMBL/GenBank/DDBJ databases">
        <title>Sorghum-associated microbial communities from plants grown in Nebraska, USA.</title>
        <authorList>
            <person name="Schachtman D."/>
        </authorList>
    </citation>
    <scope>NUCLEOTIDE SEQUENCE [LARGE SCALE GENOMIC DNA]</scope>
    <source>
        <strain evidence="1 2">1209</strain>
    </source>
</reference>
<sequence length="270" mass="30514">MKKVLIAFDGTNFSKGALEFAGKLNELAPILLVGVFLPQTDFSMAWSYAVPDGAPFAPLVEAATTKEIEENIKQFEETCIKKHIEYRVHKNLYDGTLWELKKETRFADLLILGSEKFYQQRGTEDYLEIALHDTACPVIITPESCVFPETILLAYDGSDDATYAIKTFAALFPELCNRKAVLLYATSKNHTEIPDQEYIKELAARHYSQLDIQVLPATLKKYFDTWAEEQGHPLLVCGAFGRSGLSQLFRKSFSSEVISEHHIPVFIAHR</sequence>
<dbReference type="Proteomes" id="UP000320811">
    <property type="component" value="Unassembled WGS sequence"/>
</dbReference>
<proteinExistence type="predicted"/>
<evidence type="ECO:0000313" key="2">
    <source>
        <dbReference type="Proteomes" id="UP000320811"/>
    </source>
</evidence>
<dbReference type="InterPro" id="IPR006015">
    <property type="entry name" value="Universal_stress_UspA"/>
</dbReference>
<accession>A0A561Q5R8</accession>